<dbReference type="Proteomes" id="UP001611075">
    <property type="component" value="Unassembled WGS sequence"/>
</dbReference>
<keyword evidence="2" id="KW-1185">Reference proteome</keyword>
<protein>
    <submittedName>
        <fullName evidence="1">Uncharacterized protein</fullName>
    </submittedName>
</protein>
<gene>
    <name evidence="1" type="ORF">ACH4OY_13915</name>
</gene>
<reference evidence="1 2" key="1">
    <citation type="submission" date="2024-10" db="EMBL/GenBank/DDBJ databases">
        <title>The Natural Products Discovery Center: Release of the First 8490 Sequenced Strains for Exploring Actinobacteria Biosynthetic Diversity.</title>
        <authorList>
            <person name="Kalkreuter E."/>
            <person name="Kautsar S.A."/>
            <person name="Yang D."/>
            <person name="Bader C.D."/>
            <person name="Teijaro C.N."/>
            <person name="Fluegel L."/>
            <person name="Davis C.M."/>
            <person name="Simpson J.R."/>
            <person name="Lauterbach L."/>
            <person name="Steele A.D."/>
            <person name="Gui C."/>
            <person name="Meng S."/>
            <person name="Li G."/>
            <person name="Viehrig K."/>
            <person name="Ye F."/>
            <person name="Su P."/>
            <person name="Kiefer A.F."/>
            <person name="Nichols A."/>
            <person name="Cepeda A.J."/>
            <person name="Yan W."/>
            <person name="Fan B."/>
            <person name="Jiang Y."/>
            <person name="Adhikari A."/>
            <person name="Zheng C.-J."/>
            <person name="Schuster L."/>
            <person name="Cowan T.M."/>
            <person name="Smanski M.J."/>
            <person name="Chevrette M.G."/>
            <person name="De Carvalho L.P.S."/>
            <person name="Shen B."/>
        </authorList>
    </citation>
    <scope>NUCLEOTIDE SEQUENCE [LARGE SCALE GENOMIC DNA]</scope>
    <source>
        <strain evidence="1 2">NPDC021253</strain>
    </source>
</reference>
<evidence type="ECO:0000313" key="2">
    <source>
        <dbReference type="Proteomes" id="UP001611075"/>
    </source>
</evidence>
<organism evidence="1 2">
    <name type="scientific">Micromonospora rubida</name>
    <dbReference type="NCBI Taxonomy" id="2697657"/>
    <lineage>
        <taxon>Bacteria</taxon>
        <taxon>Bacillati</taxon>
        <taxon>Actinomycetota</taxon>
        <taxon>Actinomycetes</taxon>
        <taxon>Micromonosporales</taxon>
        <taxon>Micromonosporaceae</taxon>
        <taxon>Micromonospora</taxon>
    </lineage>
</organism>
<proteinExistence type="predicted"/>
<evidence type="ECO:0000313" key="1">
    <source>
        <dbReference type="EMBL" id="MFI0793769.1"/>
    </source>
</evidence>
<dbReference type="Gene3D" id="1.10.287.1060">
    <property type="entry name" value="ESAT-6-like"/>
    <property type="match status" value="1"/>
</dbReference>
<name>A0ABW7SJC7_9ACTN</name>
<comment type="caution">
    <text evidence="1">The sequence shown here is derived from an EMBL/GenBank/DDBJ whole genome shotgun (WGS) entry which is preliminary data.</text>
</comment>
<dbReference type="SUPFAM" id="SSF140453">
    <property type="entry name" value="EsxAB dimer-like"/>
    <property type="match status" value="1"/>
</dbReference>
<sequence length="528" mass="57675">MADQQVTQPDGSIVYYDESGHAIRQVWPDGRVTTYEYRDGEQYVGTTGDLHVLYGKDDKPIKQWQGDDEASASTCSWLPDSGFSLTDPDGTVTEFTKDGDRVRLASPDGVVTTYEYREGGQYVGTTGDMHVLYGKDGLPVKVWQGDGEASASVYSWSPDRSFSLTAADGTVTEYTKDGDRVRLTSPDGVVTTYEYQGDGQYVGTTGDLHVLYGKDDKPIKVWEGGGEASAAYYKYLPNGGYQLDGPDDVVEYSADDRLVSRTMKADGTVTTYAYRDDDSYVGTTGDTHVLFGKDGVPIKVWEGDDESTASIYKALDGGHYTLTDPDGVVTEFDETDRPIRIEEPGEQPQTIEWLPDGSNIRTQGDDHSKYDANGVLVQMWTGNDPSTGTRFHYPPVGGVVTEGPSGTTSYGADGKPVVTITPEGEQITWKVDLPALNEAANSVQKAKDLIEMRLQTVQRNFENIQSMWMSPAGNTFSLLAGNFRNASAVLEEALDEAVQRMRSSYQNYLASEAQNAANIAEIAKAGHK</sequence>
<dbReference type="Gene3D" id="2.180.10.10">
    <property type="entry name" value="RHS repeat-associated core"/>
    <property type="match status" value="1"/>
</dbReference>
<accession>A0ABW7SJC7</accession>
<dbReference type="InterPro" id="IPR036689">
    <property type="entry name" value="ESAT-6-like_sf"/>
</dbReference>
<dbReference type="EMBL" id="JBIRPU010000008">
    <property type="protein sequence ID" value="MFI0793769.1"/>
    <property type="molecule type" value="Genomic_DNA"/>
</dbReference>
<dbReference type="RefSeq" id="WP_396679501.1">
    <property type="nucleotide sequence ID" value="NZ_JBIRPU010000008.1"/>
</dbReference>
<dbReference type="InterPro" id="IPR036322">
    <property type="entry name" value="WD40_repeat_dom_sf"/>
</dbReference>
<dbReference type="SUPFAM" id="SSF50978">
    <property type="entry name" value="WD40 repeat-like"/>
    <property type="match status" value="1"/>
</dbReference>